<evidence type="ECO:0008006" key="3">
    <source>
        <dbReference type="Google" id="ProtNLM"/>
    </source>
</evidence>
<dbReference type="Proteomes" id="UP000253034">
    <property type="component" value="Unassembled WGS sequence"/>
</dbReference>
<dbReference type="InterPro" id="IPR036249">
    <property type="entry name" value="Thioredoxin-like_sf"/>
</dbReference>
<proteinExistence type="predicted"/>
<gene>
    <name evidence="1" type="ORF">DFR58_11465</name>
</gene>
<evidence type="ECO:0000313" key="2">
    <source>
        <dbReference type="Proteomes" id="UP000253034"/>
    </source>
</evidence>
<dbReference type="SUPFAM" id="SSF52833">
    <property type="entry name" value="Thioredoxin-like"/>
    <property type="match status" value="1"/>
</dbReference>
<organism evidence="1 2">
    <name type="scientific">Anaerobacterium chartisolvens</name>
    <dbReference type="NCBI Taxonomy" id="1297424"/>
    <lineage>
        <taxon>Bacteria</taxon>
        <taxon>Bacillati</taxon>
        <taxon>Bacillota</taxon>
        <taxon>Clostridia</taxon>
        <taxon>Eubacteriales</taxon>
        <taxon>Oscillospiraceae</taxon>
        <taxon>Anaerobacterium</taxon>
    </lineage>
</organism>
<sequence length="295" mass="32790">MKRYVFLIVPAVAALIIGLAVYAFHPFNRLELKSGDVIPSGIKFFNASGGVSRAGDIGGKYRVFFYLDSTDSACMERLNCISKVINLISVENISYAVVWEDSIPVESIAETGIDLSFNYSLNRRASLSESRPDAFLTDENGKIIMITGYSYVSLINEIIALGGKKDLSVGAAEMILKNASEPGASLGDNGGKTLLMFVSSGCRTCRETEEIVRQNIDSMYEKINVITVRPDFDTRQPYDRHFEIDPQQVYFNIFTNAQGIEASKRKYPLFFIINSDYSVERLFTDAGDTVKHIMG</sequence>
<protein>
    <recommendedName>
        <fullName evidence="3">Thioredoxin-like protein</fullName>
    </recommendedName>
</protein>
<name>A0A369B0A2_9FIRM</name>
<dbReference type="OrthoDB" id="1737997at2"/>
<evidence type="ECO:0000313" key="1">
    <source>
        <dbReference type="EMBL" id="RCX14831.1"/>
    </source>
</evidence>
<keyword evidence="2" id="KW-1185">Reference proteome</keyword>
<dbReference type="RefSeq" id="WP_114298267.1">
    <property type="nucleotide sequence ID" value="NZ_QPJT01000014.1"/>
</dbReference>
<dbReference type="EMBL" id="QPJT01000014">
    <property type="protein sequence ID" value="RCX14831.1"/>
    <property type="molecule type" value="Genomic_DNA"/>
</dbReference>
<comment type="caution">
    <text evidence="1">The sequence shown here is derived from an EMBL/GenBank/DDBJ whole genome shotgun (WGS) entry which is preliminary data.</text>
</comment>
<reference evidence="1 2" key="1">
    <citation type="submission" date="2018-07" db="EMBL/GenBank/DDBJ databases">
        <title>Genomic Encyclopedia of Type Strains, Phase IV (KMG-IV): sequencing the most valuable type-strain genomes for metagenomic binning, comparative biology and taxonomic classification.</title>
        <authorList>
            <person name="Goeker M."/>
        </authorList>
    </citation>
    <scope>NUCLEOTIDE SEQUENCE [LARGE SCALE GENOMIC DNA]</scope>
    <source>
        <strain evidence="1 2">DSM 27016</strain>
    </source>
</reference>
<accession>A0A369B0A2</accession>
<dbReference type="AlphaFoldDB" id="A0A369B0A2"/>